<keyword evidence="2" id="KW-0812">Transmembrane</keyword>
<dbReference type="InterPro" id="IPR029675">
    <property type="entry name" value="PGAP4"/>
</dbReference>
<evidence type="ECO:0000313" key="3">
    <source>
        <dbReference type="EMBL" id="KAH9845404.1"/>
    </source>
</evidence>
<sequence>MRTSGLLGALVSPHSLCFFIFILSYLLIIQQLEEKARIRQAEALVRELQENPEVGRHDTVVMPSICMGIITTGRDSDGRGFRNTVASILHGLTASERKELRLVALFADTDPEEHAVYHEPWTDEVFEHKATYDNVPSSTREQLADLEDQGQWDQKALLDYIFMLETCHATNAQWAAIIEDDIIAAEGWFTRLRYNLWDWAQAEKLFKRSVFMRLFYTESTFNWDPWHEWPSYLFWLAVFETLLYSAMWILCHNSIGASRFFTRRTKFVILFFCAPACVVLYIIAGRITVAAPQRGMHYINKHGCCTQAILYPKHRIQGLIDFLKSKDGFDGDSRARNALLEEYADMHSYDRWTLTPPLFQHAGFTREDIDDGREPGEWRLPKQKADWNFDFELQNGETLRKEHEAKINEEALRYANEGGKSEAAPPRTEASGREEDDRR</sequence>
<dbReference type="EMBL" id="RIBY02000080">
    <property type="protein sequence ID" value="KAH9845404.1"/>
    <property type="molecule type" value="Genomic_DNA"/>
</dbReference>
<evidence type="ECO:0000256" key="1">
    <source>
        <dbReference type="SAM" id="MobiDB-lite"/>
    </source>
</evidence>
<feature type="transmembrane region" description="Helical" evidence="2">
    <location>
        <begin position="6"/>
        <end position="29"/>
    </location>
</feature>
<comment type="caution">
    <text evidence="3">The sequence shown here is derived from an EMBL/GenBank/DDBJ whole genome shotgun (WGS) entry which is preliminary data.</text>
</comment>
<dbReference type="PANTHER" id="PTHR31410">
    <property type="entry name" value="TRANSMEMBRANE PROTEIN 246"/>
    <property type="match status" value="1"/>
</dbReference>
<evidence type="ECO:0000313" key="4">
    <source>
        <dbReference type="Proteomes" id="UP001138500"/>
    </source>
</evidence>
<dbReference type="PANTHER" id="PTHR31410:SF1">
    <property type="entry name" value="POST-GPI ATTACHMENT TO PROTEINS FACTOR 4"/>
    <property type="match status" value="1"/>
</dbReference>
<accession>A0A9W7W6T9</accession>
<dbReference type="OrthoDB" id="2016523at2759"/>
<dbReference type="GO" id="GO:0016757">
    <property type="term" value="F:glycosyltransferase activity"/>
    <property type="evidence" value="ECO:0007669"/>
    <property type="project" value="InterPro"/>
</dbReference>
<keyword evidence="4" id="KW-1185">Reference proteome</keyword>
<gene>
    <name evidence="3" type="ORF">Tdes44962_MAKER06690</name>
</gene>
<dbReference type="CDD" id="cd22189">
    <property type="entry name" value="PGAP4-like_fungal"/>
    <property type="match status" value="1"/>
</dbReference>
<dbReference type="GO" id="GO:0000139">
    <property type="term" value="C:Golgi membrane"/>
    <property type="evidence" value="ECO:0007669"/>
    <property type="project" value="InterPro"/>
</dbReference>
<reference evidence="3 4" key="1">
    <citation type="journal article" date="2018" name="IMA Fungus">
        <title>IMA Genome-F 10: Nine draft genome sequences of Claviceps purpurea s.lat., including C. arundinis, C. humidiphila, and C. cf. spartinae, pseudomolecules for the pitch canker pathogen Fusarium circinatum, draft genome of Davidsoniella eucalypti, Grosmannia galeiformis, Quambalaria eucalypti, and Teratosphaeria destructans.</title>
        <authorList>
            <person name="Wingfield B.D."/>
            <person name="Liu M."/>
            <person name="Nguyen H.D."/>
            <person name="Lane F.A."/>
            <person name="Morgan S.W."/>
            <person name="De Vos L."/>
            <person name="Wilken P.M."/>
            <person name="Duong T.A."/>
            <person name="Aylward J."/>
            <person name="Coetzee M.P."/>
            <person name="Dadej K."/>
            <person name="De Beer Z.W."/>
            <person name="Findlay W."/>
            <person name="Havenga M."/>
            <person name="Kolarik M."/>
            <person name="Menzies J.G."/>
            <person name="Naidoo K."/>
            <person name="Pochopski O."/>
            <person name="Shoukouhi P."/>
            <person name="Santana Q.C."/>
            <person name="Seifert K.A."/>
            <person name="Soal N."/>
            <person name="Steenkamp E.T."/>
            <person name="Tatham C.T."/>
            <person name="van der Nest M.A."/>
            <person name="Wingfield M.J."/>
        </authorList>
    </citation>
    <scope>NUCLEOTIDE SEQUENCE [LARGE SCALE GENOMIC DNA]</scope>
    <source>
        <strain evidence="3">CMW44962</strain>
    </source>
</reference>
<keyword evidence="2" id="KW-1133">Transmembrane helix</keyword>
<feature type="transmembrane region" description="Helical" evidence="2">
    <location>
        <begin position="232"/>
        <end position="255"/>
    </location>
</feature>
<dbReference type="Proteomes" id="UP001138500">
    <property type="component" value="Unassembled WGS sequence"/>
</dbReference>
<proteinExistence type="predicted"/>
<evidence type="ECO:0000256" key="2">
    <source>
        <dbReference type="SAM" id="Phobius"/>
    </source>
</evidence>
<organism evidence="3 4">
    <name type="scientific">Teratosphaeria destructans</name>
    <dbReference type="NCBI Taxonomy" id="418781"/>
    <lineage>
        <taxon>Eukaryota</taxon>
        <taxon>Fungi</taxon>
        <taxon>Dikarya</taxon>
        <taxon>Ascomycota</taxon>
        <taxon>Pezizomycotina</taxon>
        <taxon>Dothideomycetes</taxon>
        <taxon>Dothideomycetidae</taxon>
        <taxon>Mycosphaerellales</taxon>
        <taxon>Teratosphaeriaceae</taxon>
        <taxon>Teratosphaeria</taxon>
    </lineage>
</organism>
<feature type="region of interest" description="Disordered" evidence="1">
    <location>
        <begin position="412"/>
        <end position="439"/>
    </location>
</feature>
<protein>
    <submittedName>
        <fullName evidence="3">Integral membrane protein</fullName>
    </submittedName>
</protein>
<feature type="transmembrane region" description="Helical" evidence="2">
    <location>
        <begin position="267"/>
        <end position="289"/>
    </location>
</feature>
<name>A0A9W7W6T9_9PEZI</name>
<feature type="compositionally biased region" description="Basic and acidic residues" evidence="1">
    <location>
        <begin position="430"/>
        <end position="439"/>
    </location>
</feature>
<keyword evidence="2" id="KW-0472">Membrane</keyword>
<dbReference type="GO" id="GO:0006506">
    <property type="term" value="P:GPI anchor biosynthetic process"/>
    <property type="evidence" value="ECO:0007669"/>
    <property type="project" value="InterPro"/>
</dbReference>
<reference evidence="3 4" key="2">
    <citation type="journal article" date="2021" name="Curr. Genet.">
        <title>Genetic response to nitrogen starvation in the aggressive Eucalyptus foliar pathogen Teratosphaeria destructans.</title>
        <authorList>
            <person name="Havenga M."/>
            <person name="Wingfield B.D."/>
            <person name="Wingfield M.J."/>
            <person name="Dreyer L.L."/>
            <person name="Roets F."/>
            <person name="Aylward J."/>
        </authorList>
    </citation>
    <scope>NUCLEOTIDE SEQUENCE [LARGE SCALE GENOMIC DNA]</scope>
    <source>
        <strain evidence="3">CMW44962</strain>
    </source>
</reference>
<dbReference type="AlphaFoldDB" id="A0A9W7W6T9"/>